<dbReference type="EMBL" id="JYLA01000002">
    <property type="protein sequence ID" value="KMM86228.1"/>
    <property type="molecule type" value="Genomic_DNA"/>
</dbReference>
<protein>
    <submittedName>
        <fullName evidence="2">Uncharacterized protein</fullName>
    </submittedName>
</protein>
<accession>A0A0J6GV94</accession>
<organism evidence="2 3">
    <name type="scientific">Pseudomonas taetrolens</name>
    <dbReference type="NCBI Taxonomy" id="47884"/>
    <lineage>
        <taxon>Bacteria</taxon>
        <taxon>Pseudomonadati</taxon>
        <taxon>Pseudomonadota</taxon>
        <taxon>Gammaproteobacteria</taxon>
        <taxon>Pseudomonadales</taxon>
        <taxon>Pseudomonadaceae</taxon>
        <taxon>Pseudomonas</taxon>
    </lineage>
</organism>
<name>A0A0J6GV94_PSETA</name>
<dbReference type="AlphaFoldDB" id="A0A0J6GV94"/>
<comment type="caution">
    <text evidence="2">The sequence shown here is derived from an EMBL/GenBank/DDBJ whole genome shotgun (WGS) entry which is preliminary data.</text>
</comment>
<evidence type="ECO:0000313" key="3">
    <source>
        <dbReference type="Proteomes" id="UP000036395"/>
    </source>
</evidence>
<reference evidence="2 3" key="1">
    <citation type="submission" date="2015-02" db="EMBL/GenBank/DDBJ databases">
        <title>Pseudomonas helleri sp. nov. and Pseudomonas weihenstephanensis sp. nov., isolated from raw cows milk.</title>
        <authorList>
            <person name="von Neubeck M."/>
            <person name="Huptas C."/>
            <person name="Wenning M."/>
            <person name="Scherer S."/>
        </authorList>
    </citation>
    <scope>NUCLEOTIDE SEQUENCE [LARGE SCALE GENOMIC DNA]</scope>
    <source>
        <strain evidence="2 3">DSM 21104</strain>
    </source>
</reference>
<feature type="region of interest" description="Disordered" evidence="1">
    <location>
        <begin position="1"/>
        <end position="22"/>
    </location>
</feature>
<gene>
    <name evidence="2" type="ORF">TU78_06355</name>
</gene>
<evidence type="ECO:0000313" key="2">
    <source>
        <dbReference type="EMBL" id="KMM86228.1"/>
    </source>
</evidence>
<proteinExistence type="predicted"/>
<sequence>MPPSPCDTPSLEEMHDADNPNEPAEVFYAAMAQVHFSVDIRQQCIDGAIVNTGNIRQYLPIHFFQP</sequence>
<evidence type="ECO:0000256" key="1">
    <source>
        <dbReference type="SAM" id="MobiDB-lite"/>
    </source>
</evidence>
<dbReference type="Proteomes" id="UP000036395">
    <property type="component" value="Unassembled WGS sequence"/>
</dbReference>